<dbReference type="EMBL" id="MT074461">
    <property type="protein sequence ID" value="QIO00951.1"/>
    <property type="molecule type" value="Genomic_DNA"/>
</dbReference>
<keyword evidence="3" id="KW-1185">Reference proteome</keyword>
<accession>A0A6G8RHQ3</accession>
<protein>
    <submittedName>
        <fullName evidence="2">Whisker protein</fullName>
    </submittedName>
</protein>
<dbReference type="Gene3D" id="2.60.40.10">
    <property type="entry name" value="Immunoglobulins"/>
    <property type="match status" value="1"/>
</dbReference>
<dbReference type="PROSITE" id="PS50835">
    <property type="entry name" value="IG_LIKE"/>
    <property type="match status" value="1"/>
</dbReference>
<evidence type="ECO:0000259" key="1">
    <source>
        <dbReference type="PROSITE" id="PS50835"/>
    </source>
</evidence>
<dbReference type="Proteomes" id="UP000501209">
    <property type="component" value="Segment"/>
</dbReference>
<name>A0A6G8RHQ3_9CAUD</name>
<dbReference type="InterPro" id="IPR013783">
    <property type="entry name" value="Ig-like_fold"/>
</dbReference>
<evidence type="ECO:0000313" key="2">
    <source>
        <dbReference type="EMBL" id="QIO00951.1"/>
    </source>
</evidence>
<dbReference type="InterPro" id="IPR048804">
    <property type="entry name" value="DECO_N"/>
</dbReference>
<organism evidence="2 3">
    <name type="scientific">Salmonella phage smaug</name>
    <dbReference type="NCBI Taxonomy" id="2713322"/>
    <lineage>
        <taxon>Viruses</taxon>
        <taxon>Duplodnaviria</taxon>
        <taxon>Heunggongvirae</taxon>
        <taxon>Uroviricota</taxon>
        <taxon>Caudoviricetes</taxon>
        <taxon>Demerecviridae</taxon>
        <taxon>Markadamsvirinae</taxon>
        <taxon>Epseptimavirus</taxon>
        <taxon>Epseptimavirus smaug</taxon>
    </lineage>
</organism>
<dbReference type="InterPro" id="IPR036179">
    <property type="entry name" value="Ig-like_dom_sf"/>
</dbReference>
<reference evidence="3" key="1">
    <citation type="submission" date="2020-02" db="EMBL/GenBank/DDBJ databases">
        <authorList>
            <person name="Olsen N.S."/>
            <person name="Forero-Junco L."/>
            <person name="Kot W."/>
            <person name="Hansen L.H."/>
        </authorList>
    </citation>
    <scope>NUCLEOTIDE SEQUENCE [LARGE SCALE GENOMIC DNA]</scope>
</reference>
<dbReference type="RefSeq" id="YP_011712927.1">
    <property type="nucleotide sequence ID" value="NC_102114.1"/>
</dbReference>
<sequence length="160" mass="16979">MIDYSGLKAIFGEKLPESHIFFATVAAHKFVPNYATLRMELGLTSAHTNRKVWKKFKEEYEGSAPVVPALAFTKNLAKTLAVEEGAAITLGVTVTGGTAPYTYAWTKDGSPLSGASGPNFNKPTAAAEDAGTYKVVVTDSKQATLTSNECVTTITVELGT</sequence>
<evidence type="ECO:0000313" key="3">
    <source>
        <dbReference type="Proteomes" id="UP000501209"/>
    </source>
</evidence>
<dbReference type="GeneID" id="300968230"/>
<dbReference type="SUPFAM" id="SSF48726">
    <property type="entry name" value="Immunoglobulin"/>
    <property type="match status" value="1"/>
</dbReference>
<dbReference type="InterPro" id="IPR007110">
    <property type="entry name" value="Ig-like_dom"/>
</dbReference>
<gene>
    <name evidence="2" type="ORF">smaug_24</name>
</gene>
<feature type="domain" description="Ig-like" evidence="1">
    <location>
        <begin position="68"/>
        <end position="146"/>
    </location>
</feature>
<proteinExistence type="predicted"/>
<dbReference type="Pfam" id="PF21393">
    <property type="entry name" value="Phage_pb10_N"/>
    <property type="match status" value="1"/>
</dbReference>